<protein>
    <submittedName>
        <fullName evidence="1">Uncharacterized protein</fullName>
    </submittedName>
</protein>
<evidence type="ECO:0000313" key="1">
    <source>
        <dbReference type="EMBL" id="KNE58798.1"/>
    </source>
</evidence>
<organism evidence="1 2">
    <name type="scientific">Allomyces macrogynus (strain ATCC 38327)</name>
    <name type="common">Allomyces javanicus var. macrogynus</name>
    <dbReference type="NCBI Taxonomy" id="578462"/>
    <lineage>
        <taxon>Eukaryota</taxon>
        <taxon>Fungi</taxon>
        <taxon>Fungi incertae sedis</taxon>
        <taxon>Blastocladiomycota</taxon>
        <taxon>Blastocladiomycetes</taxon>
        <taxon>Blastocladiales</taxon>
        <taxon>Blastocladiaceae</taxon>
        <taxon>Allomyces</taxon>
    </lineage>
</organism>
<sequence length="128" mass="14874">MRVPRRCRTFAEHRCDTAHVSRITANHHRVHGRGLRRLANERDDAARATPAPRVIGRVHVFSSRTKNGSRFRRDPFSRRSGVQTSVQFFTFFRKCTFPTLQSVTVKLQYDLWGLTDGVYVPRMPFLTS</sequence>
<keyword evidence="2" id="KW-1185">Reference proteome</keyword>
<dbReference type="Proteomes" id="UP000054350">
    <property type="component" value="Unassembled WGS sequence"/>
</dbReference>
<gene>
    <name evidence="1" type="ORF">AMAG_18307</name>
</gene>
<name>A0A0L0S867_ALLM3</name>
<evidence type="ECO:0000313" key="2">
    <source>
        <dbReference type="Proteomes" id="UP000054350"/>
    </source>
</evidence>
<proteinExistence type="predicted"/>
<dbReference type="AlphaFoldDB" id="A0A0L0S867"/>
<accession>A0A0L0S867</accession>
<dbReference type="VEuPathDB" id="FungiDB:AMAG_18307"/>
<reference evidence="1 2" key="1">
    <citation type="submission" date="2009-11" db="EMBL/GenBank/DDBJ databases">
        <title>Annotation of Allomyces macrogynus ATCC 38327.</title>
        <authorList>
            <consortium name="The Broad Institute Genome Sequencing Platform"/>
            <person name="Russ C."/>
            <person name="Cuomo C."/>
            <person name="Burger G."/>
            <person name="Gray M.W."/>
            <person name="Holland P.W.H."/>
            <person name="King N."/>
            <person name="Lang F.B.F."/>
            <person name="Roger A.J."/>
            <person name="Ruiz-Trillo I."/>
            <person name="Young S.K."/>
            <person name="Zeng Q."/>
            <person name="Gargeya S."/>
            <person name="Fitzgerald M."/>
            <person name="Haas B."/>
            <person name="Abouelleil A."/>
            <person name="Alvarado L."/>
            <person name="Arachchi H.M."/>
            <person name="Berlin A."/>
            <person name="Chapman S.B."/>
            <person name="Gearin G."/>
            <person name="Goldberg J."/>
            <person name="Griggs A."/>
            <person name="Gujja S."/>
            <person name="Hansen M."/>
            <person name="Heiman D."/>
            <person name="Howarth C."/>
            <person name="Larimer J."/>
            <person name="Lui A."/>
            <person name="MacDonald P.J.P."/>
            <person name="McCowen C."/>
            <person name="Montmayeur A."/>
            <person name="Murphy C."/>
            <person name="Neiman D."/>
            <person name="Pearson M."/>
            <person name="Priest M."/>
            <person name="Roberts A."/>
            <person name="Saif S."/>
            <person name="Shea T."/>
            <person name="Sisk P."/>
            <person name="Stolte C."/>
            <person name="Sykes S."/>
            <person name="Wortman J."/>
            <person name="Nusbaum C."/>
            <person name="Birren B."/>
        </authorList>
    </citation>
    <scope>NUCLEOTIDE SEQUENCE [LARGE SCALE GENOMIC DNA]</scope>
    <source>
        <strain evidence="1 2">ATCC 38327</strain>
    </source>
</reference>
<reference evidence="2" key="2">
    <citation type="submission" date="2009-11" db="EMBL/GenBank/DDBJ databases">
        <title>The Genome Sequence of Allomyces macrogynus strain ATCC 38327.</title>
        <authorList>
            <consortium name="The Broad Institute Genome Sequencing Platform"/>
            <person name="Russ C."/>
            <person name="Cuomo C."/>
            <person name="Shea T."/>
            <person name="Young S.K."/>
            <person name="Zeng Q."/>
            <person name="Koehrsen M."/>
            <person name="Haas B."/>
            <person name="Borodovsky M."/>
            <person name="Guigo R."/>
            <person name="Alvarado L."/>
            <person name="Berlin A."/>
            <person name="Borenstein D."/>
            <person name="Chen Z."/>
            <person name="Engels R."/>
            <person name="Freedman E."/>
            <person name="Gellesch M."/>
            <person name="Goldberg J."/>
            <person name="Griggs A."/>
            <person name="Gujja S."/>
            <person name="Heiman D."/>
            <person name="Hepburn T."/>
            <person name="Howarth C."/>
            <person name="Jen D."/>
            <person name="Larson L."/>
            <person name="Lewis B."/>
            <person name="Mehta T."/>
            <person name="Park D."/>
            <person name="Pearson M."/>
            <person name="Roberts A."/>
            <person name="Saif S."/>
            <person name="Shenoy N."/>
            <person name="Sisk P."/>
            <person name="Stolte C."/>
            <person name="Sykes S."/>
            <person name="Walk T."/>
            <person name="White J."/>
            <person name="Yandava C."/>
            <person name="Burger G."/>
            <person name="Gray M.W."/>
            <person name="Holland P.W.H."/>
            <person name="King N."/>
            <person name="Lang F.B.F."/>
            <person name="Roger A.J."/>
            <person name="Ruiz-Trillo I."/>
            <person name="Lander E."/>
            <person name="Nusbaum C."/>
        </authorList>
    </citation>
    <scope>NUCLEOTIDE SEQUENCE [LARGE SCALE GENOMIC DNA]</scope>
    <source>
        <strain evidence="2">ATCC 38327</strain>
    </source>
</reference>
<dbReference type="EMBL" id="GG745333">
    <property type="protein sequence ID" value="KNE58798.1"/>
    <property type="molecule type" value="Genomic_DNA"/>
</dbReference>